<gene>
    <name evidence="2" type="ORF">LVIROSA_LOCUS5221</name>
</gene>
<name>A0AAU9LUD1_9ASTR</name>
<dbReference type="EMBL" id="CAKMRJ010000113">
    <property type="protein sequence ID" value="CAH1417545.1"/>
    <property type="molecule type" value="Genomic_DNA"/>
</dbReference>
<evidence type="ECO:0000313" key="2">
    <source>
        <dbReference type="EMBL" id="CAH1417545.1"/>
    </source>
</evidence>
<dbReference type="Proteomes" id="UP001157418">
    <property type="component" value="Unassembled WGS sequence"/>
</dbReference>
<accession>A0AAU9LUD1</accession>
<keyword evidence="3" id="KW-1185">Reference proteome</keyword>
<feature type="region of interest" description="Disordered" evidence="1">
    <location>
        <begin position="1"/>
        <end position="55"/>
    </location>
</feature>
<feature type="compositionally biased region" description="Polar residues" evidence="1">
    <location>
        <begin position="41"/>
        <end position="52"/>
    </location>
</feature>
<proteinExistence type="predicted"/>
<sequence length="129" mass="15100">MRRKAVNGSSFLSRRRQQRRPRGRSPGAHLRRIKEEKHNWNQKSGSTSSASPIQGGGGNYRFPGIDGCLISRFRWVFGWIILQGRKGNTNLLFFFLLADMEYTVIYFECYSFSCLSDLWMERKEGKRKE</sequence>
<feature type="compositionally biased region" description="Basic residues" evidence="1">
    <location>
        <begin position="13"/>
        <end position="23"/>
    </location>
</feature>
<reference evidence="2 3" key="1">
    <citation type="submission" date="2022-01" db="EMBL/GenBank/DDBJ databases">
        <authorList>
            <person name="Xiong W."/>
            <person name="Schranz E."/>
        </authorList>
    </citation>
    <scope>NUCLEOTIDE SEQUENCE [LARGE SCALE GENOMIC DNA]</scope>
</reference>
<organism evidence="2 3">
    <name type="scientific">Lactuca virosa</name>
    <dbReference type="NCBI Taxonomy" id="75947"/>
    <lineage>
        <taxon>Eukaryota</taxon>
        <taxon>Viridiplantae</taxon>
        <taxon>Streptophyta</taxon>
        <taxon>Embryophyta</taxon>
        <taxon>Tracheophyta</taxon>
        <taxon>Spermatophyta</taxon>
        <taxon>Magnoliopsida</taxon>
        <taxon>eudicotyledons</taxon>
        <taxon>Gunneridae</taxon>
        <taxon>Pentapetalae</taxon>
        <taxon>asterids</taxon>
        <taxon>campanulids</taxon>
        <taxon>Asterales</taxon>
        <taxon>Asteraceae</taxon>
        <taxon>Cichorioideae</taxon>
        <taxon>Cichorieae</taxon>
        <taxon>Lactucinae</taxon>
        <taxon>Lactuca</taxon>
    </lineage>
</organism>
<evidence type="ECO:0000313" key="3">
    <source>
        <dbReference type="Proteomes" id="UP001157418"/>
    </source>
</evidence>
<dbReference type="AlphaFoldDB" id="A0AAU9LUD1"/>
<protein>
    <submittedName>
        <fullName evidence="2">Uncharacterized protein</fullName>
    </submittedName>
</protein>
<evidence type="ECO:0000256" key="1">
    <source>
        <dbReference type="SAM" id="MobiDB-lite"/>
    </source>
</evidence>
<comment type="caution">
    <text evidence="2">The sequence shown here is derived from an EMBL/GenBank/DDBJ whole genome shotgun (WGS) entry which is preliminary data.</text>
</comment>